<evidence type="ECO:0000313" key="6">
    <source>
        <dbReference type="Proteomes" id="UP001165063"/>
    </source>
</evidence>
<feature type="compositionally biased region" description="Acidic residues" evidence="4">
    <location>
        <begin position="395"/>
        <end position="411"/>
    </location>
</feature>
<comment type="subcellular location">
    <subcellularLocation>
        <location evidence="1">Nucleus</location>
    </subcellularLocation>
</comment>
<sequence>MSSSSSSRQDFIAKVRYINDLPPPPCPPKLLDTSNIKDSRSLESSSLLSSFFRKEHFKNLVTLDTDLGLTMNILDVPDYIETNDTSSICSLTPEYSNGQNLHPSDKLLLTDPARTTSNLKSETVSFLRRTQYISSERGGSEGGTANETENTIKQRLHMKKEEGLDPKTQLRAVEEMFGTNLDVKKLRHPVKKHLRAKKVWNFLPDTSMMDQKFFDLKFASSASITKGKNKKREDIKNEKDPRLLTAMFRDIQFNEGKLVSMYTTTEENALEIKKVFDDKTENAPISEEEAANPDLDTNPYVYKKLRDYDGQIKNYNELDSLNHLVISFDETSSTALYVPVSGRVELKKRRIDPLLEPKVKELTYDQIYLSVREPTRAEIDERDLHRSNYDPMEFGADEDEYEQEEETQAAA</sequence>
<keyword evidence="3" id="KW-0539">Nucleus</keyword>
<dbReference type="Pfam" id="PF03985">
    <property type="entry name" value="Paf1"/>
    <property type="match status" value="1"/>
</dbReference>
<gene>
    <name evidence="5" type="ORF">Amon01_000262600</name>
</gene>
<evidence type="ECO:0000256" key="2">
    <source>
        <dbReference type="ARBA" id="ARBA00007560"/>
    </source>
</evidence>
<dbReference type="Proteomes" id="UP001165063">
    <property type="component" value="Unassembled WGS sequence"/>
</dbReference>
<feature type="region of interest" description="Disordered" evidence="4">
    <location>
        <begin position="381"/>
        <end position="411"/>
    </location>
</feature>
<dbReference type="GO" id="GO:0006368">
    <property type="term" value="P:transcription elongation by RNA polymerase II"/>
    <property type="evidence" value="ECO:0007669"/>
    <property type="project" value="InterPro"/>
</dbReference>
<evidence type="ECO:0000313" key="5">
    <source>
        <dbReference type="EMBL" id="GMG22423.1"/>
    </source>
</evidence>
<keyword evidence="6" id="KW-1185">Reference proteome</keyword>
<name>A0A9W7DIL5_AMBMO</name>
<dbReference type="AlphaFoldDB" id="A0A9W7DIL5"/>
<dbReference type="InterPro" id="IPR007133">
    <property type="entry name" value="RNA_pol_II-assoc_Paf1"/>
</dbReference>
<evidence type="ECO:0000256" key="1">
    <source>
        <dbReference type="ARBA" id="ARBA00004123"/>
    </source>
</evidence>
<evidence type="ECO:0000256" key="3">
    <source>
        <dbReference type="ARBA" id="ARBA00023242"/>
    </source>
</evidence>
<comment type="similarity">
    <text evidence="2">Belongs to the PAF1 family.</text>
</comment>
<organism evidence="5 6">
    <name type="scientific">Ambrosiozyma monospora</name>
    <name type="common">Yeast</name>
    <name type="synonym">Endomycopsis monosporus</name>
    <dbReference type="NCBI Taxonomy" id="43982"/>
    <lineage>
        <taxon>Eukaryota</taxon>
        <taxon>Fungi</taxon>
        <taxon>Dikarya</taxon>
        <taxon>Ascomycota</taxon>
        <taxon>Saccharomycotina</taxon>
        <taxon>Pichiomycetes</taxon>
        <taxon>Pichiales</taxon>
        <taxon>Pichiaceae</taxon>
        <taxon>Ambrosiozyma</taxon>
    </lineage>
</organism>
<dbReference type="PANTHER" id="PTHR23188">
    <property type="entry name" value="RNA POLYMERASE II-ASSOCIATED FACTOR 1 HOMOLOG"/>
    <property type="match status" value="1"/>
</dbReference>
<evidence type="ECO:0000256" key="4">
    <source>
        <dbReference type="SAM" id="MobiDB-lite"/>
    </source>
</evidence>
<dbReference type="GO" id="GO:0000993">
    <property type="term" value="F:RNA polymerase II complex binding"/>
    <property type="evidence" value="ECO:0007669"/>
    <property type="project" value="TreeGrafter"/>
</dbReference>
<comment type="caution">
    <text evidence="5">The sequence shown here is derived from an EMBL/GenBank/DDBJ whole genome shotgun (WGS) entry which is preliminary data.</text>
</comment>
<accession>A0A9W7DIL5</accession>
<dbReference type="GO" id="GO:0016593">
    <property type="term" value="C:Cdc73/Paf1 complex"/>
    <property type="evidence" value="ECO:0007669"/>
    <property type="project" value="InterPro"/>
</dbReference>
<dbReference type="PANTHER" id="PTHR23188:SF12">
    <property type="entry name" value="RNA POLYMERASE II-ASSOCIATED FACTOR 1 HOMOLOG"/>
    <property type="match status" value="1"/>
</dbReference>
<dbReference type="EMBL" id="BSXU01000981">
    <property type="protein sequence ID" value="GMG22423.1"/>
    <property type="molecule type" value="Genomic_DNA"/>
</dbReference>
<dbReference type="OrthoDB" id="10260285at2759"/>
<proteinExistence type="inferred from homology"/>
<reference evidence="5" key="1">
    <citation type="submission" date="2023-04" db="EMBL/GenBank/DDBJ databases">
        <title>Ambrosiozyma monospora NBRC 1965.</title>
        <authorList>
            <person name="Ichikawa N."/>
            <person name="Sato H."/>
            <person name="Tonouchi N."/>
        </authorList>
    </citation>
    <scope>NUCLEOTIDE SEQUENCE</scope>
    <source>
        <strain evidence="5">NBRC 1965</strain>
    </source>
</reference>
<protein>
    <submittedName>
        <fullName evidence="5">Unnamed protein product</fullName>
    </submittedName>
</protein>
<dbReference type="GO" id="GO:0003682">
    <property type="term" value="F:chromatin binding"/>
    <property type="evidence" value="ECO:0007669"/>
    <property type="project" value="TreeGrafter"/>
</dbReference>